<evidence type="ECO:0000313" key="2">
    <source>
        <dbReference type="Proteomes" id="UP000324585"/>
    </source>
</evidence>
<dbReference type="Proteomes" id="UP000324585">
    <property type="component" value="Unassembled WGS sequence"/>
</dbReference>
<sequence length="612" mass="68279">MPCELSCAALAQRVSWMQWRLALALFLLALLAYRTVVTTWRWTHMGDDVSGVHVSQALWPGSAPALEQASSRATVPGGRSQNSAASRYTALFNRECESGYALNDKYDDSKHNELQSKMWAPSVINQCESEWMPPEWAPCVASTSREHQSVYGEQLLFPDFELRMPVWMRKSQKFLWLDLVRRGYAMTSRGLPVLNLQPRTHTVLYEGLDEAQNFVVRNGALPASTEPFAWCLNEEKLGAIRTHEIHSGTPSGGVGQNGASSAALMVLLTHFESSGSTRSPCLREAIPSFGHVLVQAAHLWQTHDHDDVHLALKHVRNTTREVAALLLRLGFKSEQIIEYEPSNRVASDVLMSCTGVRVHPFFIYRLRELLGFDAADSLRDQSSRATTVLYSRSHATLIENEAALLDTIRAILLTRRQGETLLELSHALHEDDTECASFEECQKMVANAKLMIGASSGNAVESTLLDYHVFAPRGAAVVELFASKDASFSTHIFESSTILEQMYFPLIYEGTLANKSASGAASEDTYRISVNVEELAEVIQFSLRQYDMGASTDRAARAEGGNEIEMKYGPAVRLHYDMPFDEQTRRIAQLNPDKRLLQLSTEDRAILSVLHL</sequence>
<comment type="caution">
    <text evidence="1">The sequence shown here is derived from an EMBL/GenBank/DDBJ whole genome shotgun (WGS) entry which is preliminary data.</text>
</comment>
<evidence type="ECO:0000313" key="1">
    <source>
        <dbReference type="EMBL" id="KAA8494722.1"/>
    </source>
</evidence>
<dbReference type="EMBL" id="VRMN01000004">
    <property type="protein sequence ID" value="KAA8494722.1"/>
    <property type="molecule type" value="Genomic_DNA"/>
</dbReference>
<gene>
    <name evidence="1" type="ORF">FVE85_2963</name>
</gene>
<name>A0A5J4YV50_PORPP</name>
<reference evidence="2" key="1">
    <citation type="journal article" date="2019" name="Nat. Commun.">
        <title>Expansion of phycobilisome linker gene families in mesophilic red algae.</title>
        <authorList>
            <person name="Lee J."/>
            <person name="Kim D."/>
            <person name="Bhattacharya D."/>
            <person name="Yoon H.S."/>
        </authorList>
    </citation>
    <scope>NUCLEOTIDE SEQUENCE [LARGE SCALE GENOMIC DNA]</scope>
    <source>
        <strain evidence="2">CCMP 1328</strain>
    </source>
</reference>
<keyword evidence="2" id="KW-1185">Reference proteome</keyword>
<dbReference type="OrthoDB" id="529273at2759"/>
<proteinExistence type="predicted"/>
<dbReference type="AlphaFoldDB" id="A0A5J4YV50"/>
<accession>A0A5J4YV50</accession>
<protein>
    <submittedName>
        <fullName evidence="1">Uncharacterized protein</fullName>
    </submittedName>
</protein>
<organism evidence="1 2">
    <name type="scientific">Porphyridium purpureum</name>
    <name type="common">Red alga</name>
    <name type="synonym">Porphyridium cruentum</name>
    <dbReference type="NCBI Taxonomy" id="35688"/>
    <lineage>
        <taxon>Eukaryota</taxon>
        <taxon>Rhodophyta</taxon>
        <taxon>Bangiophyceae</taxon>
        <taxon>Porphyridiales</taxon>
        <taxon>Porphyridiaceae</taxon>
        <taxon>Porphyridium</taxon>
    </lineage>
</organism>